<proteinExistence type="predicted"/>
<dbReference type="SUPFAM" id="SSF51306">
    <property type="entry name" value="LexA/Signal peptidase"/>
    <property type="match status" value="1"/>
</dbReference>
<dbReference type="CDD" id="cd06529">
    <property type="entry name" value="S24_LexA-like"/>
    <property type="match status" value="1"/>
</dbReference>
<dbReference type="SUPFAM" id="SSF47413">
    <property type="entry name" value="lambda repressor-like DNA-binding domains"/>
    <property type="match status" value="1"/>
</dbReference>
<evidence type="ECO:0000259" key="4">
    <source>
        <dbReference type="PROSITE" id="PS50943"/>
    </source>
</evidence>
<dbReference type="SMART" id="SM00530">
    <property type="entry name" value="HTH_XRE"/>
    <property type="match status" value="1"/>
</dbReference>
<dbReference type="Pfam" id="PF01381">
    <property type="entry name" value="HTH_3"/>
    <property type="match status" value="1"/>
</dbReference>
<dbReference type="InterPro" id="IPR039418">
    <property type="entry name" value="LexA-like"/>
</dbReference>
<dbReference type="EMBL" id="QUAJ01000006">
    <property type="protein sequence ID" value="REI42103.1"/>
    <property type="molecule type" value="Genomic_DNA"/>
</dbReference>
<protein>
    <submittedName>
        <fullName evidence="5">Helix-turn-helix domain-containing protein</fullName>
    </submittedName>
</protein>
<evidence type="ECO:0000313" key="6">
    <source>
        <dbReference type="Proteomes" id="UP000263486"/>
    </source>
</evidence>
<accession>A0ABX9KJ06</accession>
<organism evidence="5 6">
    <name type="scientific">Psychrilyobacter piezotolerans</name>
    <dbReference type="NCBI Taxonomy" id="2293438"/>
    <lineage>
        <taxon>Bacteria</taxon>
        <taxon>Fusobacteriati</taxon>
        <taxon>Fusobacteriota</taxon>
        <taxon>Fusobacteriia</taxon>
        <taxon>Fusobacteriales</taxon>
        <taxon>Fusobacteriaceae</taxon>
        <taxon>Psychrilyobacter</taxon>
    </lineage>
</organism>
<dbReference type="PROSITE" id="PS50943">
    <property type="entry name" value="HTH_CROC1"/>
    <property type="match status" value="1"/>
</dbReference>
<dbReference type="InterPro" id="IPR015927">
    <property type="entry name" value="Peptidase_S24_S26A/B/C"/>
</dbReference>
<dbReference type="RefSeq" id="WP_114641787.1">
    <property type="nucleotide sequence ID" value="NZ_JAACIO010000007.1"/>
</dbReference>
<name>A0ABX9KJ06_9FUSO</name>
<sequence length="226" mass="25604">MSYEVNYENRMKLARLLKDAREKKELKVNQLSVKADINKSLISRIEKGQLLKINPFLIKKLASALKIDFKELYKIVGYLDDNDFGTSETTLKEKSNIEVIEGEYIQVPIYDSVSAGIGRTPDPEPSDYLSLPLMMGKGCVGITVDGDSMETTINNGSVVLIKKDVEVGQNDIGVFLYGDEALVKRYKCIEDRCYLISDNKDYPDREIREDDDFKVCGKVVWILNKA</sequence>
<evidence type="ECO:0000256" key="2">
    <source>
        <dbReference type="ARBA" id="ARBA00023125"/>
    </source>
</evidence>
<comment type="caution">
    <text evidence="5">The sequence shown here is derived from an EMBL/GenBank/DDBJ whole genome shotgun (WGS) entry which is preliminary data.</text>
</comment>
<dbReference type="CDD" id="cd00093">
    <property type="entry name" value="HTH_XRE"/>
    <property type="match status" value="1"/>
</dbReference>
<reference evidence="5 6" key="1">
    <citation type="submission" date="2018-08" db="EMBL/GenBank/DDBJ databases">
        <title>Draft genome sequence of Psychrilyobacter sp. strain SD5 isolated from Black Sea water.</title>
        <authorList>
            <person name="Yadav S."/>
            <person name="Villanueva L."/>
            <person name="Damste J.S.S."/>
        </authorList>
    </citation>
    <scope>NUCLEOTIDE SEQUENCE [LARGE SCALE GENOMIC DNA]</scope>
    <source>
        <strain evidence="5 6">SD5</strain>
    </source>
</reference>
<dbReference type="Proteomes" id="UP000263486">
    <property type="component" value="Unassembled WGS sequence"/>
</dbReference>
<evidence type="ECO:0000313" key="5">
    <source>
        <dbReference type="EMBL" id="REI42103.1"/>
    </source>
</evidence>
<keyword evidence="3" id="KW-0804">Transcription</keyword>
<keyword evidence="6" id="KW-1185">Reference proteome</keyword>
<dbReference type="InterPro" id="IPR001387">
    <property type="entry name" value="Cro/C1-type_HTH"/>
</dbReference>
<keyword evidence="2" id="KW-0238">DNA-binding</keyword>
<dbReference type="PANTHER" id="PTHR40661:SF3">
    <property type="entry name" value="FELS-1 PROPHAGE TRANSCRIPTIONAL REGULATOR"/>
    <property type="match status" value="1"/>
</dbReference>
<dbReference type="InterPro" id="IPR010982">
    <property type="entry name" value="Lambda_DNA-bd_dom_sf"/>
</dbReference>
<dbReference type="Gene3D" id="1.10.260.40">
    <property type="entry name" value="lambda repressor-like DNA-binding domains"/>
    <property type="match status" value="1"/>
</dbReference>
<dbReference type="Pfam" id="PF00717">
    <property type="entry name" value="Peptidase_S24"/>
    <property type="match status" value="1"/>
</dbReference>
<evidence type="ECO:0000256" key="3">
    <source>
        <dbReference type="ARBA" id="ARBA00023163"/>
    </source>
</evidence>
<evidence type="ECO:0000256" key="1">
    <source>
        <dbReference type="ARBA" id="ARBA00023015"/>
    </source>
</evidence>
<gene>
    <name evidence="5" type="ORF">DYH56_05120</name>
</gene>
<dbReference type="PANTHER" id="PTHR40661">
    <property type="match status" value="1"/>
</dbReference>
<feature type="domain" description="HTH cro/C1-type" evidence="4">
    <location>
        <begin position="17"/>
        <end position="72"/>
    </location>
</feature>
<dbReference type="InterPro" id="IPR036286">
    <property type="entry name" value="LexA/Signal_pep-like_sf"/>
</dbReference>
<dbReference type="Gene3D" id="2.10.109.10">
    <property type="entry name" value="Umud Fragment, subunit A"/>
    <property type="match status" value="1"/>
</dbReference>
<keyword evidence="1" id="KW-0805">Transcription regulation</keyword>